<organism evidence="3">
    <name type="scientific">gut metagenome</name>
    <dbReference type="NCBI Taxonomy" id="749906"/>
    <lineage>
        <taxon>unclassified sequences</taxon>
        <taxon>metagenomes</taxon>
        <taxon>organismal metagenomes</taxon>
    </lineage>
</organism>
<evidence type="ECO:0000313" key="3">
    <source>
        <dbReference type="EMBL" id="EJW99800.1"/>
    </source>
</evidence>
<dbReference type="EMBL" id="AMCI01003646">
    <property type="protein sequence ID" value="EJW99800.1"/>
    <property type="molecule type" value="Genomic_DNA"/>
</dbReference>
<dbReference type="InterPro" id="IPR046278">
    <property type="entry name" value="DUF6311"/>
</dbReference>
<keyword evidence="1" id="KW-0812">Transmembrane</keyword>
<name>J9CIB4_9ZZZZ</name>
<feature type="transmembrane region" description="Helical" evidence="1">
    <location>
        <begin position="44"/>
        <end position="60"/>
    </location>
</feature>
<keyword evidence="1" id="KW-0472">Membrane</keyword>
<proteinExistence type="predicted"/>
<feature type="domain" description="DUF6311" evidence="2">
    <location>
        <begin position="1"/>
        <end position="308"/>
    </location>
</feature>
<feature type="transmembrane region" description="Helical" evidence="1">
    <location>
        <begin position="263"/>
        <end position="280"/>
    </location>
</feature>
<protein>
    <recommendedName>
        <fullName evidence="2">DUF6311 domain-containing protein</fullName>
    </recommendedName>
</protein>
<gene>
    <name evidence="3" type="ORF">EVA_12093</name>
</gene>
<feature type="transmembrane region" description="Helical" evidence="1">
    <location>
        <begin position="182"/>
        <end position="203"/>
    </location>
</feature>
<feature type="transmembrane region" description="Helical" evidence="1">
    <location>
        <begin position="111"/>
        <end position="131"/>
    </location>
</feature>
<sequence length="315" mass="35195">CFMLQGGFAALLLNLFTNSRVQILLGVLPFAFSPILLERTFRHTSLAAHFLILAALYYYIRGRRTSQLCSGLLIINCLSITIHPYFVPMTLALTFALVLELSLQNRRIQPFGWLTLNLVACGVLGWLFGLFSSSGSSSGGSGIQYGYFSMNLNALWNPISRNVLWSRFLPAQNQLPGNYDGFAYLGLGVLLLLIFSTVFFVFDERNRIPELLKRHGALVFVCVCLCCFAVTHIVTANGITLIRLPLPQFLIQIATTLRSSGRLFWPVYYLLFIFALRGIFRLGTRFQRKGLCSGLLALTCLVQLADLSPALMQKS</sequence>
<accession>J9CIB4</accession>
<dbReference type="AlphaFoldDB" id="J9CIB4"/>
<feature type="transmembrane region" description="Helical" evidence="1">
    <location>
        <begin position="72"/>
        <end position="99"/>
    </location>
</feature>
<feature type="non-terminal residue" evidence="3">
    <location>
        <position position="1"/>
    </location>
</feature>
<dbReference type="Pfam" id="PF19830">
    <property type="entry name" value="DUF6311"/>
    <property type="match status" value="1"/>
</dbReference>
<feature type="non-terminal residue" evidence="3">
    <location>
        <position position="315"/>
    </location>
</feature>
<evidence type="ECO:0000256" key="1">
    <source>
        <dbReference type="SAM" id="Phobius"/>
    </source>
</evidence>
<reference evidence="3" key="1">
    <citation type="journal article" date="2012" name="PLoS ONE">
        <title>Gene sets for utilization of primary and secondary nutrition supplies in the distal gut of endangered iberian lynx.</title>
        <authorList>
            <person name="Alcaide M."/>
            <person name="Messina E."/>
            <person name="Richter M."/>
            <person name="Bargiela R."/>
            <person name="Peplies J."/>
            <person name="Huws S.A."/>
            <person name="Newbold C.J."/>
            <person name="Golyshin P.N."/>
            <person name="Simon M.A."/>
            <person name="Lopez G."/>
            <person name="Yakimov M.M."/>
            <person name="Ferrer M."/>
        </authorList>
    </citation>
    <scope>NUCLEOTIDE SEQUENCE</scope>
</reference>
<feature type="transmembrane region" description="Helical" evidence="1">
    <location>
        <begin position="20"/>
        <end position="37"/>
    </location>
</feature>
<feature type="transmembrane region" description="Helical" evidence="1">
    <location>
        <begin position="215"/>
        <end position="243"/>
    </location>
</feature>
<comment type="caution">
    <text evidence="3">The sequence shown here is derived from an EMBL/GenBank/DDBJ whole genome shotgun (WGS) entry which is preliminary data.</text>
</comment>
<evidence type="ECO:0000259" key="2">
    <source>
        <dbReference type="Pfam" id="PF19830"/>
    </source>
</evidence>
<keyword evidence="1" id="KW-1133">Transmembrane helix</keyword>